<gene>
    <name evidence="1" type="ORF">QQX02_08685</name>
</gene>
<name>A0ABT8GIA8_9MICO</name>
<accession>A0ABT8GIA8</accession>
<keyword evidence="2" id="KW-1185">Reference proteome</keyword>
<dbReference type="InterPro" id="IPR023393">
    <property type="entry name" value="START-like_dom_sf"/>
</dbReference>
<dbReference type="Gene3D" id="3.30.530.20">
    <property type="match status" value="1"/>
</dbReference>
<organism evidence="1 2">
    <name type="scientific">Demequina muriae</name>
    <dbReference type="NCBI Taxonomy" id="3051664"/>
    <lineage>
        <taxon>Bacteria</taxon>
        <taxon>Bacillati</taxon>
        <taxon>Actinomycetota</taxon>
        <taxon>Actinomycetes</taxon>
        <taxon>Micrococcales</taxon>
        <taxon>Demequinaceae</taxon>
        <taxon>Demequina</taxon>
    </lineage>
</organism>
<proteinExistence type="predicted"/>
<comment type="caution">
    <text evidence="1">The sequence shown here is derived from an EMBL/GenBank/DDBJ whole genome shotgun (WGS) entry which is preliminary data.</text>
</comment>
<dbReference type="SUPFAM" id="SSF55961">
    <property type="entry name" value="Bet v1-like"/>
    <property type="match status" value="1"/>
</dbReference>
<protein>
    <submittedName>
        <fullName evidence="1">DUF2505 domain-containing protein</fullName>
    </submittedName>
</protein>
<dbReference type="Proteomes" id="UP001172708">
    <property type="component" value="Unassembled WGS sequence"/>
</dbReference>
<dbReference type="InterPro" id="IPR019639">
    <property type="entry name" value="DUF2505"/>
</dbReference>
<evidence type="ECO:0000313" key="2">
    <source>
        <dbReference type="Proteomes" id="UP001172708"/>
    </source>
</evidence>
<evidence type="ECO:0000313" key="1">
    <source>
        <dbReference type="EMBL" id="MDN4480994.1"/>
    </source>
</evidence>
<dbReference type="Pfam" id="PF10698">
    <property type="entry name" value="DUF2505"/>
    <property type="match status" value="1"/>
</dbReference>
<reference evidence="1" key="1">
    <citation type="submission" date="2023-06" db="EMBL/GenBank/DDBJ databases">
        <title>Egi l300058.</title>
        <authorList>
            <person name="Gao L."/>
            <person name="Fang B.-Z."/>
            <person name="Li W.-J."/>
        </authorList>
    </citation>
    <scope>NUCLEOTIDE SEQUENCE</scope>
    <source>
        <strain evidence="1">EGI L300058</strain>
    </source>
</reference>
<dbReference type="RefSeq" id="WP_301142482.1">
    <property type="nucleotide sequence ID" value="NZ_JAUHQA010000001.1"/>
</dbReference>
<dbReference type="EMBL" id="JAUHQA010000001">
    <property type="protein sequence ID" value="MDN4480994.1"/>
    <property type="molecule type" value="Genomic_DNA"/>
</dbReference>
<sequence length="164" mass="16959">MDISHSHVFAAAPDAISALLADPSFASARSDAAGAAHADAIVDGTPATGFSVSIRQSVPASSIPAEFRSFVGSQLNVRYTEVWDPATGDARTGTFAVEIVGTPGHAAGSLRLDPEGDGTRFTADGTVSVRIPLVGPMIEKAVASAVVKALREELTVADEWLSRR</sequence>